<evidence type="ECO:0000313" key="3">
    <source>
        <dbReference type="Proteomes" id="UP000007435"/>
    </source>
</evidence>
<evidence type="ECO:0008006" key="4">
    <source>
        <dbReference type="Google" id="ProtNLM"/>
    </source>
</evidence>
<dbReference type="OrthoDB" id="945333at2"/>
<dbReference type="PANTHER" id="PTHR34387:SF2">
    <property type="entry name" value="SLR1258 PROTEIN"/>
    <property type="match status" value="1"/>
</dbReference>
<keyword evidence="1" id="KW-0732">Signal</keyword>
<keyword evidence="3" id="KW-1185">Reference proteome</keyword>
<dbReference type="GO" id="GO:0006974">
    <property type="term" value="P:DNA damage response"/>
    <property type="evidence" value="ECO:0007669"/>
    <property type="project" value="TreeGrafter"/>
</dbReference>
<dbReference type="RefSeq" id="WP_013408359.1">
    <property type="nucleotide sequence ID" value="NC_014655.1"/>
</dbReference>
<reference evidence="2 3" key="2">
    <citation type="journal article" date="2011" name="Stand. Genomic Sci.">
        <title>Complete genome sequence of Leadbetterella byssophila type strain (4M15).</title>
        <authorList>
            <person name="Abt B."/>
            <person name="Teshima H."/>
            <person name="Lucas S."/>
            <person name="Lapidus A."/>
            <person name="Del Rio T.G."/>
            <person name="Nolan M."/>
            <person name="Tice H."/>
            <person name="Cheng J.F."/>
            <person name="Pitluck S."/>
            <person name="Liolios K."/>
            <person name="Pagani I."/>
            <person name="Ivanova N."/>
            <person name="Mavromatis K."/>
            <person name="Pati A."/>
            <person name="Tapia R."/>
            <person name="Han C."/>
            <person name="Goodwin L."/>
            <person name="Chen A."/>
            <person name="Palaniappan K."/>
            <person name="Land M."/>
            <person name="Hauser L."/>
            <person name="Chang Y.J."/>
            <person name="Jeffries C.D."/>
            <person name="Rohde M."/>
            <person name="Goker M."/>
            <person name="Tindall B.J."/>
            <person name="Detter J.C."/>
            <person name="Woyke T."/>
            <person name="Bristow J."/>
            <person name="Eisen J.A."/>
            <person name="Markowitz V."/>
            <person name="Hugenholtz P."/>
            <person name="Klenk H.P."/>
            <person name="Kyrpides N.C."/>
        </authorList>
    </citation>
    <scope>NUCLEOTIDE SEQUENCE [LARGE SCALE GENOMIC DNA]</scope>
    <source>
        <strain evidence="3">DSM 17132 / JCM 16389 / KACC 11308 / NBRC 106382 / 4M15</strain>
    </source>
</reference>
<dbReference type="Proteomes" id="UP000007435">
    <property type="component" value="Chromosome"/>
</dbReference>
<dbReference type="eggNOG" id="COG2968">
    <property type="taxonomic scope" value="Bacteria"/>
</dbReference>
<dbReference type="STRING" id="649349.Lbys_1602"/>
<feature type="signal peptide" evidence="1">
    <location>
        <begin position="1"/>
        <end position="19"/>
    </location>
</feature>
<evidence type="ECO:0000256" key="1">
    <source>
        <dbReference type="SAM" id="SignalP"/>
    </source>
</evidence>
<organism evidence="2 3">
    <name type="scientific">Leadbetterella byssophila (strain DSM 17132 / JCM 16389 / KACC 11308 / NBRC 106382 / 4M15)</name>
    <dbReference type="NCBI Taxonomy" id="649349"/>
    <lineage>
        <taxon>Bacteria</taxon>
        <taxon>Pseudomonadati</taxon>
        <taxon>Bacteroidota</taxon>
        <taxon>Cytophagia</taxon>
        <taxon>Cytophagales</taxon>
        <taxon>Leadbetterellaceae</taxon>
        <taxon>Leadbetterella</taxon>
    </lineage>
</organism>
<dbReference type="PANTHER" id="PTHR34387">
    <property type="entry name" value="SLR1258 PROTEIN"/>
    <property type="match status" value="1"/>
</dbReference>
<protein>
    <recommendedName>
        <fullName evidence="4">Outer membrane protein</fullName>
    </recommendedName>
</protein>
<dbReference type="KEGG" id="lby:Lbys_1602"/>
<evidence type="ECO:0000313" key="2">
    <source>
        <dbReference type="EMBL" id="ADQ17310.1"/>
    </source>
</evidence>
<reference key="1">
    <citation type="submission" date="2010-11" db="EMBL/GenBank/DDBJ databases">
        <title>The complete genome of Leadbetterella byssophila DSM 17132.</title>
        <authorList>
            <consortium name="US DOE Joint Genome Institute (JGI-PGF)"/>
            <person name="Lucas S."/>
            <person name="Copeland A."/>
            <person name="Lapidus A."/>
            <person name="Glavina del Rio T."/>
            <person name="Dalin E."/>
            <person name="Tice H."/>
            <person name="Bruce D."/>
            <person name="Goodwin L."/>
            <person name="Pitluck S."/>
            <person name="Kyrpides N."/>
            <person name="Mavromatis K."/>
            <person name="Ivanova N."/>
            <person name="Teshima H."/>
            <person name="Brettin T."/>
            <person name="Detter J.C."/>
            <person name="Han C."/>
            <person name="Tapia R."/>
            <person name="Land M."/>
            <person name="Hauser L."/>
            <person name="Markowitz V."/>
            <person name="Cheng J.-F."/>
            <person name="Hugenholtz P."/>
            <person name="Woyke T."/>
            <person name="Wu D."/>
            <person name="Tindall B."/>
            <person name="Pomrenke H.G."/>
            <person name="Brambilla E."/>
            <person name="Klenk H.-P."/>
            <person name="Eisen J.A."/>
        </authorList>
    </citation>
    <scope>NUCLEOTIDE SEQUENCE [LARGE SCALE GENOMIC DNA]</scope>
    <source>
        <strain>DSM 17132</strain>
    </source>
</reference>
<dbReference type="HOGENOM" id="CLU_1213603_0_0_10"/>
<sequence>MMKSLAFVSLLLLSPMLFAQKVEEKIHITGEAEIEIPADQVLLTVHLQYKDYENVQTAFNAHKAAEQKLVKLVKDLKISGSDVQYSLISFNRQQEYTATSSLREYFVTTQTVNILLKDLKSYPDILIKLVNSGFTNVSTGFTSSKGKDFPEELLTKAVEQARKKAEVIAKASGRKLGKVTYVGDAAKSDPIFRAEMTYAKVADSGGFISEYPQTIKKSLSLEVIFELY</sequence>
<gene>
    <name evidence="2" type="ordered locus">Lbys_1602</name>
</gene>
<accession>E4RY99</accession>
<dbReference type="Gene3D" id="3.30.70.2970">
    <property type="entry name" value="Protein of unknown function (DUF541), domain 2"/>
    <property type="match status" value="1"/>
</dbReference>
<name>E4RY99_LEAB4</name>
<dbReference type="Pfam" id="PF04402">
    <property type="entry name" value="SIMPL"/>
    <property type="match status" value="1"/>
</dbReference>
<dbReference type="EMBL" id="CP002305">
    <property type="protein sequence ID" value="ADQ17310.1"/>
    <property type="molecule type" value="Genomic_DNA"/>
</dbReference>
<proteinExistence type="predicted"/>
<dbReference type="AlphaFoldDB" id="E4RY99"/>
<feature type="chain" id="PRO_5003187026" description="Outer membrane protein" evidence="1">
    <location>
        <begin position="20"/>
        <end position="228"/>
    </location>
</feature>
<dbReference type="InterPro" id="IPR007497">
    <property type="entry name" value="SIMPL/DUF541"/>
</dbReference>
<dbReference type="Gene3D" id="3.30.110.170">
    <property type="entry name" value="Protein of unknown function (DUF541), domain 1"/>
    <property type="match status" value="1"/>
</dbReference>
<dbReference type="InterPro" id="IPR052022">
    <property type="entry name" value="26kDa_periplasmic_antigen"/>
</dbReference>